<keyword evidence="5 8" id="KW-0067">ATP-binding</keyword>
<evidence type="ECO:0000256" key="7">
    <source>
        <dbReference type="ARBA" id="ARBA00048478"/>
    </source>
</evidence>
<evidence type="ECO:0000313" key="11">
    <source>
        <dbReference type="Proteomes" id="UP000178885"/>
    </source>
</evidence>
<dbReference type="GO" id="GO:0005737">
    <property type="term" value="C:cytoplasm"/>
    <property type="evidence" value="ECO:0007669"/>
    <property type="project" value="UniProtKB-SubCell"/>
</dbReference>
<feature type="binding site" evidence="8">
    <location>
        <begin position="14"/>
        <end position="22"/>
    </location>
    <ligand>
        <name>ATP</name>
        <dbReference type="ChEBI" id="CHEBI:30616"/>
    </ligand>
</feature>
<dbReference type="CDD" id="cd02020">
    <property type="entry name" value="CMPK"/>
    <property type="match status" value="1"/>
</dbReference>
<dbReference type="Pfam" id="PF02224">
    <property type="entry name" value="Cytidylate_kin"/>
    <property type="match status" value="1"/>
</dbReference>
<dbReference type="EMBL" id="MFSU01000038">
    <property type="protein sequence ID" value="OGI48086.1"/>
    <property type="molecule type" value="Genomic_DNA"/>
</dbReference>
<dbReference type="InterPro" id="IPR027417">
    <property type="entry name" value="P-loop_NTPase"/>
</dbReference>
<dbReference type="InterPro" id="IPR011994">
    <property type="entry name" value="Cytidylate_kinase_dom"/>
</dbReference>
<organism evidence="10 11">
    <name type="scientific">Candidatus Muproteobacteria bacterium RBG_16_65_34</name>
    <dbReference type="NCBI Taxonomy" id="1817760"/>
    <lineage>
        <taxon>Bacteria</taxon>
        <taxon>Pseudomonadati</taxon>
        <taxon>Pseudomonadota</taxon>
        <taxon>Candidatus Muproteobacteria</taxon>
    </lineage>
</organism>
<evidence type="ECO:0000256" key="8">
    <source>
        <dbReference type="HAMAP-Rule" id="MF_00238"/>
    </source>
</evidence>
<proteinExistence type="inferred from homology"/>
<evidence type="ECO:0000256" key="2">
    <source>
        <dbReference type="ARBA" id="ARBA00022679"/>
    </source>
</evidence>
<comment type="caution">
    <text evidence="10">The sequence shown here is derived from an EMBL/GenBank/DDBJ whole genome shotgun (WGS) entry which is preliminary data.</text>
</comment>
<comment type="catalytic activity">
    <reaction evidence="6 8">
        <text>dCMP + ATP = dCDP + ADP</text>
        <dbReference type="Rhea" id="RHEA:25094"/>
        <dbReference type="ChEBI" id="CHEBI:30616"/>
        <dbReference type="ChEBI" id="CHEBI:57566"/>
        <dbReference type="ChEBI" id="CHEBI:58593"/>
        <dbReference type="ChEBI" id="CHEBI:456216"/>
        <dbReference type="EC" id="2.7.4.25"/>
    </reaction>
</comment>
<dbReference type="GO" id="GO:0036431">
    <property type="term" value="F:dCMP kinase activity"/>
    <property type="evidence" value="ECO:0007669"/>
    <property type="project" value="InterPro"/>
</dbReference>
<evidence type="ECO:0000256" key="1">
    <source>
        <dbReference type="ARBA" id="ARBA00009427"/>
    </source>
</evidence>
<dbReference type="Proteomes" id="UP000178885">
    <property type="component" value="Unassembled WGS sequence"/>
</dbReference>
<evidence type="ECO:0000256" key="3">
    <source>
        <dbReference type="ARBA" id="ARBA00022741"/>
    </source>
</evidence>
<dbReference type="HAMAP" id="MF_00238">
    <property type="entry name" value="Cytidyl_kinase_type1"/>
    <property type="match status" value="1"/>
</dbReference>
<dbReference type="GO" id="GO:0005524">
    <property type="term" value="F:ATP binding"/>
    <property type="evidence" value="ECO:0007669"/>
    <property type="project" value="UniProtKB-UniRule"/>
</dbReference>
<dbReference type="AlphaFoldDB" id="A0A1F6TSQ5"/>
<evidence type="ECO:0000256" key="6">
    <source>
        <dbReference type="ARBA" id="ARBA00047615"/>
    </source>
</evidence>
<evidence type="ECO:0000313" key="10">
    <source>
        <dbReference type="EMBL" id="OGI48086.1"/>
    </source>
</evidence>
<dbReference type="SUPFAM" id="SSF52540">
    <property type="entry name" value="P-loop containing nucleoside triphosphate hydrolases"/>
    <property type="match status" value="1"/>
</dbReference>
<comment type="catalytic activity">
    <reaction evidence="7 8">
        <text>CMP + ATP = CDP + ADP</text>
        <dbReference type="Rhea" id="RHEA:11600"/>
        <dbReference type="ChEBI" id="CHEBI:30616"/>
        <dbReference type="ChEBI" id="CHEBI:58069"/>
        <dbReference type="ChEBI" id="CHEBI:60377"/>
        <dbReference type="ChEBI" id="CHEBI:456216"/>
        <dbReference type="EC" id="2.7.4.25"/>
    </reaction>
</comment>
<dbReference type="Gene3D" id="3.40.50.300">
    <property type="entry name" value="P-loop containing nucleotide triphosphate hydrolases"/>
    <property type="match status" value="1"/>
</dbReference>
<dbReference type="InterPro" id="IPR003136">
    <property type="entry name" value="Cytidylate_kin"/>
</dbReference>
<keyword evidence="2 8" id="KW-0808">Transferase</keyword>
<comment type="similarity">
    <text evidence="1 8">Belongs to the cytidylate kinase family. Type 1 subfamily.</text>
</comment>
<dbReference type="NCBIfam" id="TIGR00017">
    <property type="entry name" value="cmk"/>
    <property type="match status" value="1"/>
</dbReference>
<reference evidence="10 11" key="1">
    <citation type="journal article" date="2016" name="Nat. Commun.">
        <title>Thousands of microbial genomes shed light on interconnected biogeochemical processes in an aquifer system.</title>
        <authorList>
            <person name="Anantharaman K."/>
            <person name="Brown C.T."/>
            <person name="Hug L.A."/>
            <person name="Sharon I."/>
            <person name="Castelle C.J."/>
            <person name="Probst A.J."/>
            <person name="Thomas B.C."/>
            <person name="Singh A."/>
            <person name="Wilkins M.J."/>
            <person name="Karaoz U."/>
            <person name="Brodie E.L."/>
            <person name="Williams K.H."/>
            <person name="Hubbard S.S."/>
            <person name="Banfield J.F."/>
        </authorList>
    </citation>
    <scope>NUCLEOTIDE SEQUENCE [LARGE SCALE GENOMIC DNA]</scope>
</reference>
<name>A0A1F6TSQ5_9PROT</name>
<evidence type="ECO:0000256" key="4">
    <source>
        <dbReference type="ARBA" id="ARBA00022777"/>
    </source>
</evidence>
<dbReference type="GO" id="GO:0036430">
    <property type="term" value="F:CMP kinase activity"/>
    <property type="evidence" value="ECO:0007669"/>
    <property type="project" value="RHEA"/>
</dbReference>
<dbReference type="STRING" id="1817760.A2151_06830"/>
<dbReference type="EC" id="2.7.4.25" evidence="8"/>
<evidence type="ECO:0000256" key="5">
    <source>
        <dbReference type="ARBA" id="ARBA00022840"/>
    </source>
</evidence>
<keyword evidence="4 8" id="KW-0418">Kinase</keyword>
<gene>
    <name evidence="8" type="primary">cmk</name>
    <name evidence="10" type="ORF">A2151_06830</name>
</gene>
<sequence>MTDHSAVPVLAIDGPSGSGKGTVGLLLAARLGWHFLDSGALYRALGYAAHRAHIALNDAAVLAGLAREMDIRFLLQDGASVKVLLDGAEVGEVLRTEESGKYASQVASILEVRRELLQKQRDFRRLPGLVADGRDMGTVVFPDASLKIFLTASPELRAERRYKQLKEKGFDANLPRLLGEIRERDARDSARAASPLKPAADAQILDTSALSISEVVDRIYSVLAARLSQ</sequence>
<evidence type="ECO:0000259" key="9">
    <source>
        <dbReference type="Pfam" id="PF02224"/>
    </source>
</evidence>
<feature type="domain" description="Cytidylate kinase" evidence="9">
    <location>
        <begin position="11"/>
        <end position="221"/>
    </location>
</feature>
<comment type="subcellular location">
    <subcellularLocation>
        <location evidence="8">Cytoplasm</location>
    </subcellularLocation>
</comment>
<keyword evidence="3 8" id="KW-0547">Nucleotide-binding</keyword>
<keyword evidence="8" id="KW-0963">Cytoplasm</keyword>
<accession>A0A1F6TSQ5</accession>
<protein>
    <recommendedName>
        <fullName evidence="8">Cytidylate kinase</fullName>
        <shortName evidence="8">CK</shortName>
        <ecNumber evidence="8">2.7.4.25</ecNumber>
    </recommendedName>
    <alternativeName>
        <fullName evidence="8">Cytidine monophosphate kinase</fullName>
        <shortName evidence="8">CMP kinase</shortName>
    </alternativeName>
</protein>
<dbReference type="GO" id="GO:0006220">
    <property type="term" value="P:pyrimidine nucleotide metabolic process"/>
    <property type="evidence" value="ECO:0007669"/>
    <property type="project" value="UniProtKB-UniRule"/>
</dbReference>